<protein>
    <submittedName>
        <fullName evidence="3">Uncharacterized protein</fullName>
    </submittedName>
</protein>
<evidence type="ECO:0000256" key="1">
    <source>
        <dbReference type="SAM" id="MobiDB-lite"/>
    </source>
</evidence>
<keyword evidence="4" id="KW-1185">Reference proteome</keyword>
<gene>
    <name evidence="3" type="ORF">Enr10x_42920</name>
</gene>
<dbReference type="EMBL" id="CP037421">
    <property type="protein sequence ID" value="QDT28944.1"/>
    <property type="molecule type" value="Genomic_DNA"/>
</dbReference>
<dbReference type="PROSITE" id="PS51257">
    <property type="entry name" value="PROKAR_LIPOPROTEIN"/>
    <property type="match status" value="1"/>
</dbReference>
<dbReference type="RefSeq" id="WP_145451238.1">
    <property type="nucleotide sequence ID" value="NZ_CP037421.1"/>
</dbReference>
<sequence length="146" mass="16158" precursor="true">MILRLTVILMLFSMLSHTLLGCGWHHAHDAHAGHAGACQPVAVCDHGAEHAHDHHTDHAHAAEHQEEHPAPQHSDPCHEGRCSYLTAASVKVHEDSPQLVSLLPIWNLLCSAQEKQYVNQMREQIPAFQFSAPGVRAQAQTTVWLI</sequence>
<dbReference type="Proteomes" id="UP000315647">
    <property type="component" value="Chromosome"/>
</dbReference>
<feature type="signal peptide" evidence="2">
    <location>
        <begin position="1"/>
        <end position="18"/>
    </location>
</feature>
<evidence type="ECO:0000313" key="3">
    <source>
        <dbReference type="EMBL" id="QDT28944.1"/>
    </source>
</evidence>
<keyword evidence="2" id="KW-0732">Signal</keyword>
<evidence type="ECO:0000313" key="4">
    <source>
        <dbReference type="Proteomes" id="UP000315647"/>
    </source>
</evidence>
<dbReference type="AlphaFoldDB" id="A0A517QBD5"/>
<accession>A0A517QBD5</accession>
<organism evidence="3 4">
    <name type="scientific">Gimesia panareensis</name>
    <dbReference type="NCBI Taxonomy" id="2527978"/>
    <lineage>
        <taxon>Bacteria</taxon>
        <taxon>Pseudomonadati</taxon>
        <taxon>Planctomycetota</taxon>
        <taxon>Planctomycetia</taxon>
        <taxon>Planctomycetales</taxon>
        <taxon>Planctomycetaceae</taxon>
        <taxon>Gimesia</taxon>
    </lineage>
</organism>
<reference evidence="3 4" key="1">
    <citation type="submission" date="2019-03" db="EMBL/GenBank/DDBJ databases">
        <title>Deep-cultivation of Planctomycetes and their phenomic and genomic characterization uncovers novel biology.</title>
        <authorList>
            <person name="Wiegand S."/>
            <person name="Jogler M."/>
            <person name="Boedeker C."/>
            <person name="Pinto D."/>
            <person name="Vollmers J."/>
            <person name="Rivas-Marin E."/>
            <person name="Kohn T."/>
            <person name="Peeters S.H."/>
            <person name="Heuer A."/>
            <person name="Rast P."/>
            <person name="Oberbeckmann S."/>
            <person name="Bunk B."/>
            <person name="Jeske O."/>
            <person name="Meyerdierks A."/>
            <person name="Storesund J.E."/>
            <person name="Kallscheuer N."/>
            <person name="Luecker S."/>
            <person name="Lage O.M."/>
            <person name="Pohl T."/>
            <person name="Merkel B.J."/>
            <person name="Hornburger P."/>
            <person name="Mueller R.-W."/>
            <person name="Bruemmer F."/>
            <person name="Labrenz M."/>
            <person name="Spormann A.M."/>
            <person name="Op den Camp H."/>
            <person name="Overmann J."/>
            <person name="Amann R."/>
            <person name="Jetten M.S.M."/>
            <person name="Mascher T."/>
            <person name="Medema M.H."/>
            <person name="Devos D.P."/>
            <person name="Kaster A.-K."/>
            <person name="Ovreas L."/>
            <person name="Rohde M."/>
            <person name="Galperin M.Y."/>
            <person name="Jogler C."/>
        </authorList>
    </citation>
    <scope>NUCLEOTIDE SEQUENCE [LARGE SCALE GENOMIC DNA]</scope>
    <source>
        <strain evidence="3 4">Enr10</strain>
    </source>
</reference>
<name>A0A517QBD5_9PLAN</name>
<evidence type="ECO:0000256" key="2">
    <source>
        <dbReference type="SAM" id="SignalP"/>
    </source>
</evidence>
<feature type="region of interest" description="Disordered" evidence="1">
    <location>
        <begin position="49"/>
        <end position="77"/>
    </location>
</feature>
<feature type="chain" id="PRO_5022202846" evidence="2">
    <location>
        <begin position="19"/>
        <end position="146"/>
    </location>
</feature>
<proteinExistence type="predicted"/>